<evidence type="ECO:0000313" key="3">
    <source>
        <dbReference type="Proteomes" id="UP000628984"/>
    </source>
</evidence>
<evidence type="ECO:0000313" key="2">
    <source>
        <dbReference type="EMBL" id="GGW32254.1"/>
    </source>
</evidence>
<protein>
    <recommendedName>
        <fullName evidence="4">Argininosuccinate lyase</fullName>
    </recommendedName>
</protein>
<keyword evidence="1" id="KW-0732">Signal</keyword>
<dbReference type="RefSeq" id="WP_189633812.1">
    <property type="nucleotide sequence ID" value="NZ_BMYQ01000005.1"/>
</dbReference>
<organism evidence="2 3">
    <name type="scientific">Gemmobacter lanyuensis</name>
    <dbReference type="NCBI Taxonomy" id="1054497"/>
    <lineage>
        <taxon>Bacteria</taxon>
        <taxon>Pseudomonadati</taxon>
        <taxon>Pseudomonadota</taxon>
        <taxon>Alphaproteobacteria</taxon>
        <taxon>Rhodobacterales</taxon>
        <taxon>Paracoccaceae</taxon>
        <taxon>Gemmobacter</taxon>
    </lineage>
</organism>
<reference evidence="2" key="2">
    <citation type="submission" date="2020-09" db="EMBL/GenBank/DDBJ databases">
        <authorList>
            <person name="Sun Q."/>
            <person name="Kim S."/>
        </authorList>
    </citation>
    <scope>NUCLEOTIDE SEQUENCE</scope>
    <source>
        <strain evidence="2">KCTC 23714</strain>
    </source>
</reference>
<gene>
    <name evidence="2" type="ORF">GCM10011452_21070</name>
</gene>
<evidence type="ECO:0000256" key="1">
    <source>
        <dbReference type="SAM" id="SignalP"/>
    </source>
</evidence>
<dbReference type="AlphaFoldDB" id="A0A918IUC8"/>
<reference evidence="2" key="1">
    <citation type="journal article" date="2014" name="Int. J. Syst. Evol. Microbiol.">
        <title>Complete genome sequence of Corynebacterium casei LMG S-19264T (=DSM 44701T), isolated from a smear-ripened cheese.</title>
        <authorList>
            <consortium name="US DOE Joint Genome Institute (JGI-PGF)"/>
            <person name="Walter F."/>
            <person name="Albersmeier A."/>
            <person name="Kalinowski J."/>
            <person name="Ruckert C."/>
        </authorList>
    </citation>
    <scope>NUCLEOTIDE SEQUENCE</scope>
    <source>
        <strain evidence="2">KCTC 23714</strain>
    </source>
</reference>
<dbReference type="PROSITE" id="PS51257">
    <property type="entry name" value="PROKAR_LIPOPROTEIN"/>
    <property type="match status" value="1"/>
</dbReference>
<evidence type="ECO:0008006" key="4">
    <source>
        <dbReference type="Google" id="ProtNLM"/>
    </source>
</evidence>
<dbReference type="Proteomes" id="UP000628984">
    <property type="component" value="Unassembled WGS sequence"/>
</dbReference>
<accession>A0A918IUC8</accession>
<feature type="chain" id="PRO_5037908326" description="Argininosuccinate lyase" evidence="1">
    <location>
        <begin position="22"/>
        <end position="46"/>
    </location>
</feature>
<proteinExistence type="predicted"/>
<keyword evidence="3" id="KW-1185">Reference proteome</keyword>
<comment type="caution">
    <text evidence="2">The sequence shown here is derived from an EMBL/GenBank/DDBJ whole genome shotgun (WGS) entry which is preliminary data.</text>
</comment>
<feature type="signal peptide" evidence="1">
    <location>
        <begin position="1"/>
        <end position="21"/>
    </location>
</feature>
<name>A0A918IUC8_9RHOB</name>
<sequence>MTRILPLLPLLALLAACGADGAPEAPTPTPGVSITGEVRAGVVGKL</sequence>
<dbReference type="EMBL" id="BMYQ01000005">
    <property type="protein sequence ID" value="GGW32254.1"/>
    <property type="molecule type" value="Genomic_DNA"/>
</dbReference>